<feature type="region of interest" description="Disordered" evidence="1">
    <location>
        <begin position="21"/>
        <end position="59"/>
    </location>
</feature>
<proteinExistence type="predicted"/>
<dbReference type="Proteomes" id="UP000823388">
    <property type="component" value="Chromosome 4N"/>
</dbReference>
<organism evidence="2 3">
    <name type="scientific">Panicum virgatum</name>
    <name type="common">Blackwell switchgrass</name>
    <dbReference type="NCBI Taxonomy" id="38727"/>
    <lineage>
        <taxon>Eukaryota</taxon>
        <taxon>Viridiplantae</taxon>
        <taxon>Streptophyta</taxon>
        <taxon>Embryophyta</taxon>
        <taxon>Tracheophyta</taxon>
        <taxon>Spermatophyta</taxon>
        <taxon>Magnoliopsida</taxon>
        <taxon>Liliopsida</taxon>
        <taxon>Poales</taxon>
        <taxon>Poaceae</taxon>
        <taxon>PACMAD clade</taxon>
        <taxon>Panicoideae</taxon>
        <taxon>Panicodae</taxon>
        <taxon>Paniceae</taxon>
        <taxon>Panicinae</taxon>
        <taxon>Panicum</taxon>
        <taxon>Panicum sect. Hiantes</taxon>
    </lineage>
</organism>
<feature type="region of interest" description="Disordered" evidence="1">
    <location>
        <begin position="234"/>
        <end position="275"/>
    </location>
</feature>
<evidence type="ECO:0000313" key="3">
    <source>
        <dbReference type="Proteomes" id="UP000823388"/>
    </source>
</evidence>
<keyword evidence="3" id="KW-1185">Reference proteome</keyword>
<dbReference type="EMBL" id="CM029044">
    <property type="protein sequence ID" value="KAG2605145.1"/>
    <property type="molecule type" value="Genomic_DNA"/>
</dbReference>
<dbReference type="AlphaFoldDB" id="A0A8T0T7E4"/>
<feature type="compositionally biased region" description="Pro residues" evidence="1">
    <location>
        <begin position="92"/>
        <end position="101"/>
    </location>
</feature>
<name>A0A8T0T7E4_PANVG</name>
<feature type="compositionally biased region" description="Low complexity" evidence="1">
    <location>
        <begin position="102"/>
        <end position="157"/>
    </location>
</feature>
<sequence length="314" mass="32605">MGPALQIFFIIFFNPTDCPHHPSHSLSRHPPSPSEAPARPCSSSTPAPSPGGGGRPPLSLLHAAAKERAVEWSRWHLGGVALSLLAGDQGPPPSLPPPLAPWRPASLSPSLAAPSSSSSGSGLLPAPAPARLPRRPSAAVAASAERTAVERVAAGRSGEAGRSGGSGRRRSSRRPMARMSRPRAHLRRRASLLPHLRFVAAVASGAARASAWRARVLAVLGGVRWTSSSTARGGWRARRGASEARRGAAAATAAPAQTMRSSARRPRLGGAAAASARRRRWRPCVAAGRISAARTNGLRRGGAGRGRTIHPLSR</sequence>
<feature type="compositionally biased region" description="Low complexity" evidence="1">
    <location>
        <begin position="247"/>
        <end position="256"/>
    </location>
</feature>
<feature type="compositionally biased region" description="Low complexity" evidence="1">
    <location>
        <begin position="36"/>
        <end position="46"/>
    </location>
</feature>
<feature type="compositionally biased region" description="Basic residues" evidence="1">
    <location>
        <begin position="167"/>
        <end position="185"/>
    </location>
</feature>
<comment type="caution">
    <text evidence="2">The sequence shown here is derived from an EMBL/GenBank/DDBJ whole genome shotgun (WGS) entry which is preliminary data.</text>
</comment>
<evidence type="ECO:0000313" key="2">
    <source>
        <dbReference type="EMBL" id="KAG2605145.1"/>
    </source>
</evidence>
<reference evidence="2 3" key="1">
    <citation type="submission" date="2020-05" db="EMBL/GenBank/DDBJ databases">
        <title>WGS assembly of Panicum virgatum.</title>
        <authorList>
            <person name="Lovell J.T."/>
            <person name="Jenkins J."/>
            <person name="Shu S."/>
            <person name="Juenger T.E."/>
            <person name="Schmutz J."/>
        </authorList>
    </citation>
    <scope>NUCLEOTIDE SEQUENCE [LARGE SCALE GENOMIC DNA]</scope>
    <source>
        <strain evidence="3">cv. AP13</strain>
    </source>
</reference>
<feature type="region of interest" description="Disordered" evidence="1">
    <location>
        <begin position="92"/>
        <end position="185"/>
    </location>
</feature>
<protein>
    <submittedName>
        <fullName evidence="2">Uncharacterized protein</fullName>
    </submittedName>
</protein>
<evidence type="ECO:0000256" key="1">
    <source>
        <dbReference type="SAM" id="MobiDB-lite"/>
    </source>
</evidence>
<gene>
    <name evidence="2" type="ORF">PVAP13_4NG114857</name>
</gene>
<accession>A0A8T0T7E4</accession>